<feature type="domain" description="ABC3 transporter permease C-terminal" evidence="8">
    <location>
        <begin position="268"/>
        <end position="389"/>
    </location>
</feature>
<dbReference type="AlphaFoldDB" id="A0A9W6QRE2"/>
<organism evidence="9 10">
    <name type="scientific">Actinokineospora globicatena</name>
    <dbReference type="NCBI Taxonomy" id="103729"/>
    <lineage>
        <taxon>Bacteria</taxon>
        <taxon>Bacillati</taxon>
        <taxon>Actinomycetota</taxon>
        <taxon>Actinomycetes</taxon>
        <taxon>Pseudonocardiales</taxon>
        <taxon>Pseudonocardiaceae</taxon>
        <taxon>Actinokineospora</taxon>
    </lineage>
</organism>
<keyword evidence="3 7" id="KW-0812">Transmembrane</keyword>
<proteinExistence type="inferred from homology"/>
<feature type="transmembrane region" description="Helical" evidence="7">
    <location>
        <begin position="359"/>
        <end position="380"/>
    </location>
</feature>
<accession>A0A9W6QRE2</accession>
<evidence type="ECO:0000256" key="3">
    <source>
        <dbReference type="ARBA" id="ARBA00022692"/>
    </source>
</evidence>
<sequence>MLSLSWNTMRTRLSGFVGAFLAVLCGTAIVAACGVLIESGLRAGVPPQRYAAAAVVVGGPQSVRPEGVDILGGLPAAEQPTIDAGLATRVAAVPGVRAAINEVDFPATVITESGLTAPQARAHNWSAAALAPFTLTAGEAPNGPDQVVLDADLAAKAGAAPGHQIQIETPSSTREYRVVGVVSAPGVTRQSALYFTDDRATALYGRPGQVHAIGVLADDSTQADDLAERVEQALKDDHVEVTTGTDRSTVEFSDVSQARAVLMAIAGSFGGVALLVMVFVVSSTLALSVTQRRREFALLRAIAATPRQIRALIGAETLLVSGVAAALGGLGGFLVAGWLRDAFAEIGIVPSDFELALGPIPVVAALLLGVGAARFAAYVAGRGPSKISPVEALSEAVIERRGLGRVRTTAGFVVTAAGFGVATLPLFLDTPLVAAFSAMAALVIVIGVGLLGPTLVGAAIRLVTGPLSRIAPVGGYLAAANSRANTRRLAAAITPVMLAVGFAVAQVFSQTTHADAVRQQTAAGTLADHVIVSQSGGLPSAVADAARQVPGVASASSVVRTQVFTTTTMGDNVDLEQGSALGLDGDQVRGNLDLGTVTGDLAALTGDTVALSENQADWMDKQIGDPVPLHFGDGRVGSPRLVATYTHNLAFGDFVLPAALAPAHTTDTVDSSVLVRLEPDADPAVVTVALRALSPTVTVGDRGALKAADTTAQEQGFWVNLVAFGVILGYIVIAVGNTLVMTTAQRGREFAMMRMVGTTRRQVRRMMWLEAGLTGGIAAVIGTLIPAVPLVLLGIGLAGDPIPSGPFPAYLAIVAGAVLLALVATMIPTRLALRVGPVTAINLRD</sequence>
<comment type="similarity">
    <text evidence="6">Belongs to the ABC-4 integral membrane protein family.</text>
</comment>
<evidence type="ECO:0000313" key="10">
    <source>
        <dbReference type="Proteomes" id="UP001165042"/>
    </source>
</evidence>
<feature type="transmembrane region" description="Helical" evidence="7">
    <location>
        <begin position="717"/>
        <end position="745"/>
    </location>
</feature>
<feature type="transmembrane region" description="Helical" evidence="7">
    <location>
        <begin position="434"/>
        <end position="460"/>
    </location>
</feature>
<feature type="transmembrane region" description="Helical" evidence="7">
    <location>
        <begin position="311"/>
        <end position="339"/>
    </location>
</feature>
<dbReference type="GO" id="GO:0022857">
    <property type="term" value="F:transmembrane transporter activity"/>
    <property type="evidence" value="ECO:0007669"/>
    <property type="project" value="TreeGrafter"/>
</dbReference>
<feature type="transmembrane region" description="Helical" evidence="7">
    <location>
        <begin position="766"/>
        <end position="795"/>
    </location>
</feature>
<protein>
    <submittedName>
        <fullName evidence="9">ABC transporter permease</fullName>
    </submittedName>
</protein>
<evidence type="ECO:0000256" key="1">
    <source>
        <dbReference type="ARBA" id="ARBA00004651"/>
    </source>
</evidence>
<feature type="domain" description="ABC3 transporter permease C-terminal" evidence="8">
    <location>
        <begin position="722"/>
        <end position="835"/>
    </location>
</feature>
<dbReference type="Proteomes" id="UP001165042">
    <property type="component" value="Unassembled WGS sequence"/>
</dbReference>
<dbReference type="RefSeq" id="WP_285611920.1">
    <property type="nucleotide sequence ID" value="NZ_BSSD01000006.1"/>
</dbReference>
<evidence type="ECO:0000313" key="9">
    <source>
        <dbReference type="EMBL" id="GLW93400.1"/>
    </source>
</evidence>
<comment type="caution">
    <text evidence="9">The sequence shown here is derived from an EMBL/GenBank/DDBJ whole genome shotgun (WGS) entry which is preliminary data.</text>
</comment>
<keyword evidence="4 7" id="KW-1133">Transmembrane helix</keyword>
<gene>
    <name evidence="9" type="ORF">Aglo03_42160</name>
</gene>
<name>A0A9W6QRE2_9PSEU</name>
<evidence type="ECO:0000256" key="6">
    <source>
        <dbReference type="ARBA" id="ARBA00038076"/>
    </source>
</evidence>
<comment type="subcellular location">
    <subcellularLocation>
        <location evidence="1">Cell membrane</location>
        <topology evidence="1">Multi-pass membrane protein</topology>
    </subcellularLocation>
</comment>
<dbReference type="InterPro" id="IPR003838">
    <property type="entry name" value="ABC3_permease_C"/>
</dbReference>
<evidence type="ECO:0000256" key="5">
    <source>
        <dbReference type="ARBA" id="ARBA00023136"/>
    </source>
</evidence>
<evidence type="ECO:0000259" key="8">
    <source>
        <dbReference type="Pfam" id="PF02687"/>
    </source>
</evidence>
<feature type="transmembrane region" description="Helical" evidence="7">
    <location>
        <begin position="489"/>
        <end position="508"/>
    </location>
</feature>
<dbReference type="InterPro" id="IPR050250">
    <property type="entry name" value="Macrolide_Exporter_MacB"/>
</dbReference>
<keyword evidence="5 7" id="KW-0472">Membrane</keyword>
<evidence type="ECO:0000256" key="4">
    <source>
        <dbReference type="ARBA" id="ARBA00022989"/>
    </source>
</evidence>
<dbReference type="EMBL" id="BSSD01000006">
    <property type="protein sequence ID" value="GLW93400.1"/>
    <property type="molecule type" value="Genomic_DNA"/>
</dbReference>
<evidence type="ECO:0000256" key="7">
    <source>
        <dbReference type="SAM" id="Phobius"/>
    </source>
</evidence>
<reference evidence="9" key="1">
    <citation type="submission" date="2023-02" db="EMBL/GenBank/DDBJ databases">
        <title>Actinokineospora globicatena NBRC 15670.</title>
        <authorList>
            <person name="Ichikawa N."/>
            <person name="Sato H."/>
            <person name="Tonouchi N."/>
        </authorList>
    </citation>
    <scope>NUCLEOTIDE SEQUENCE</scope>
    <source>
        <strain evidence="9">NBRC 15670</strain>
    </source>
</reference>
<keyword evidence="2" id="KW-1003">Cell membrane</keyword>
<dbReference type="GO" id="GO:0005886">
    <property type="term" value="C:plasma membrane"/>
    <property type="evidence" value="ECO:0007669"/>
    <property type="project" value="UniProtKB-SubCell"/>
</dbReference>
<dbReference type="Pfam" id="PF02687">
    <property type="entry name" value="FtsX"/>
    <property type="match status" value="2"/>
</dbReference>
<dbReference type="PANTHER" id="PTHR30572">
    <property type="entry name" value="MEMBRANE COMPONENT OF TRANSPORTER-RELATED"/>
    <property type="match status" value="1"/>
</dbReference>
<feature type="transmembrane region" description="Helical" evidence="7">
    <location>
        <begin position="807"/>
        <end position="827"/>
    </location>
</feature>
<keyword evidence="10" id="KW-1185">Reference proteome</keyword>
<evidence type="ECO:0000256" key="2">
    <source>
        <dbReference type="ARBA" id="ARBA00022475"/>
    </source>
</evidence>
<feature type="transmembrane region" description="Helical" evidence="7">
    <location>
        <begin position="410"/>
        <end position="428"/>
    </location>
</feature>
<dbReference type="PANTHER" id="PTHR30572:SF4">
    <property type="entry name" value="ABC TRANSPORTER PERMEASE YTRF"/>
    <property type="match status" value="1"/>
</dbReference>
<feature type="transmembrane region" description="Helical" evidence="7">
    <location>
        <begin position="261"/>
        <end position="290"/>
    </location>
</feature>